<feature type="binding site" evidence="1">
    <location>
        <begin position="123"/>
        <end position="124"/>
    </location>
    <ligand>
        <name>S-adenosyl-L-methionine</name>
        <dbReference type="ChEBI" id="CHEBI:59789"/>
    </ligand>
</feature>
<dbReference type="EMBL" id="JBHRYB010000001">
    <property type="protein sequence ID" value="MFC3678925.1"/>
    <property type="molecule type" value="Genomic_DNA"/>
</dbReference>
<feature type="binding site" evidence="1">
    <location>
        <position position="176"/>
    </location>
    <ligand>
        <name>S-adenosyl-L-methionine</name>
        <dbReference type="ChEBI" id="CHEBI:59789"/>
    </ligand>
</feature>
<evidence type="ECO:0000313" key="2">
    <source>
        <dbReference type="EMBL" id="MFC3678925.1"/>
    </source>
</evidence>
<dbReference type="InterPro" id="IPR007536">
    <property type="entry name" value="16SrRNA_methylTrfase_J"/>
</dbReference>
<dbReference type="Gene3D" id="3.40.50.150">
    <property type="entry name" value="Vaccinia Virus protein VP39"/>
    <property type="match status" value="1"/>
</dbReference>
<dbReference type="HAMAP" id="MF_01523">
    <property type="entry name" value="16SrRNA_methyltr_J"/>
    <property type="match status" value="1"/>
</dbReference>
<sequence length="261" mass="28540">MKSLVCLQPQLSARAEALAAEFALQLSDEALLQQPGFHLCLDDSGLSLQQGAARPGKKRLQVQVDFVSGAVAHRRKFGGGQGQDIARAIGISAYKPTVIDATAGLGRDSFVLASLGCRVTAFERQPVIAALFQDGLERGLQDDECHDIIQRIELHHGSGHDLLQPQRFTADVVYLDPMFEHDEKARAQVKKDMQAFREVVGQDDDADDLLQRALACARCRVVVKRARKARPLADQPPTYSLTGKANRFDIYVNAKVAAPAE</sequence>
<keyword evidence="1" id="KW-0949">S-adenosyl-L-methionine</keyword>
<proteinExistence type="inferred from homology"/>
<protein>
    <recommendedName>
        <fullName evidence="1">Ribosomal RNA small subunit methyltransferase J</fullName>
        <ecNumber evidence="1">2.1.1.242</ecNumber>
    </recommendedName>
    <alternativeName>
        <fullName evidence="1">16S rRNA m2G1516 methyltransferase</fullName>
    </alternativeName>
    <alternativeName>
        <fullName evidence="1">rRNA (guanine-N(2)-)-methyltransferase</fullName>
    </alternativeName>
</protein>
<dbReference type="CDD" id="cd02440">
    <property type="entry name" value="AdoMet_MTases"/>
    <property type="match status" value="1"/>
</dbReference>
<keyword evidence="1" id="KW-0963">Cytoplasm</keyword>
<dbReference type="PANTHER" id="PTHR36112">
    <property type="entry name" value="RIBOSOMAL RNA SMALL SUBUNIT METHYLTRANSFERASE J"/>
    <property type="match status" value="1"/>
</dbReference>
<dbReference type="Proteomes" id="UP001595722">
    <property type="component" value="Unassembled WGS sequence"/>
</dbReference>
<dbReference type="EC" id="2.1.1.242" evidence="1"/>
<dbReference type="GO" id="GO:0008168">
    <property type="term" value="F:methyltransferase activity"/>
    <property type="evidence" value="ECO:0007669"/>
    <property type="project" value="UniProtKB-KW"/>
</dbReference>
<dbReference type="InterPro" id="IPR029063">
    <property type="entry name" value="SAM-dependent_MTases_sf"/>
</dbReference>
<gene>
    <name evidence="1" type="primary">rsmJ</name>
    <name evidence="2" type="ORF">ACFOMG_02205</name>
</gene>
<evidence type="ECO:0000256" key="1">
    <source>
        <dbReference type="HAMAP-Rule" id="MF_01523"/>
    </source>
</evidence>
<dbReference type="SUPFAM" id="SSF53335">
    <property type="entry name" value="S-adenosyl-L-methionine-dependent methyltransferases"/>
    <property type="match status" value="1"/>
</dbReference>
<dbReference type="RefSeq" id="WP_376864474.1">
    <property type="nucleotide sequence ID" value="NZ_JBHRYB010000001.1"/>
</dbReference>
<organism evidence="2 3">
    <name type="scientific">Bacterioplanoides pacificum</name>
    <dbReference type="NCBI Taxonomy" id="1171596"/>
    <lineage>
        <taxon>Bacteria</taxon>
        <taxon>Pseudomonadati</taxon>
        <taxon>Pseudomonadota</taxon>
        <taxon>Gammaproteobacteria</taxon>
        <taxon>Oceanospirillales</taxon>
        <taxon>Oceanospirillaceae</taxon>
        <taxon>Bacterioplanoides</taxon>
    </lineage>
</organism>
<dbReference type="PANTHER" id="PTHR36112:SF1">
    <property type="entry name" value="RIBOSOMAL RNA SMALL SUBUNIT METHYLTRANSFERASE J"/>
    <property type="match status" value="1"/>
</dbReference>
<comment type="similarity">
    <text evidence="1">Belongs to the methyltransferase superfamily. RsmJ family.</text>
</comment>
<dbReference type="GO" id="GO:0032259">
    <property type="term" value="P:methylation"/>
    <property type="evidence" value="ECO:0007669"/>
    <property type="project" value="UniProtKB-KW"/>
</dbReference>
<dbReference type="Pfam" id="PF04445">
    <property type="entry name" value="SAM_MT"/>
    <property type="match status" value="1"/>
</dbReference>
<keyword evidence="3" id="KW-1185">Reference proteome</keyword>
<keyword evidence="1" id="KW-0808">Transferase</keyword>
<comment type="caution">
    <text evidence="1">Lacks conserved residue(s) required for the propagation of feature annotation.</text>
</comment>
<comment type="catalytic activity">
    <reaction evidence="1">
        <text>guanosine(1516) in 16S rRNA + S-adenosyl-L-methionine = N(2)-methylguanosine(1516) in 16S rRNA + S-adenosyl-L-homocysteine + H(+)</text>
        <dbReference type="Rhea" id="RHEA:43220"/>
        <dbReference type="Rhea" id="RHEA-COMP:10412"/>
        <dbReference type="Rhea" id="RHEA-COMP:10413"/>
        <dbReference type="ChEBI" id="CHEBI:15378"/>
        <dbReference type="ChEBI" id="CHEBI:57856"/>
        <dbReference type="ChEBI" id="CHEBI:59789"/>
        <dbReference type="ChEBI" id="CHEBI:74269"/>
        <dbReference type="ChEBI" id="CHEBI:74481"/>
        <dbReference type="EC" id="2.1.1.242"/>
    </reaction>
</comment>
<evidence type="ECO:0000313" key="3">
    <source>
        <dbReference type="Proteomes" id="UP001595722"/>
    </source>
</evidence>
<comment type="caution">
    <text evidence="2">The sequence shown here is derived from an EMBL/GenBank/DDBJ whole genome shotgun (WGS) entry which is preliminary data.</text>
</comment>
<feature type="binding site" evidence="1">
    <location>
        <begin position="107"/>
        <end position="108"/>
    </location>
    <ligand>
        <name>S-adenosyl-L-methionine</name>
        <dbReference type="ChEBI" id="CHEBI:59789"/>
    </ligand>
</feature>
<accession>A0ABV7VNR7</accession>
<comment type="function">
    <text evidence="1">Specifically methylates the guanosine in position 1516 of 16S rRNA.</text>
</comment>
<reference evidence="3" key="1">
    <citation type="journal article" date="2019" name="Int. J. Syst. Evol. Microbiol.">
        <title>The Global Catalogue of Microorganisms (GCM) 10K type strain sequencing project: providing services to taxonomists for standard genome sequencing and annotation.</title>
        <authorList>
            <consortium name="The Broad Institute Genomics Platform"/>
            <consortium name="The Broad Institute Genome Sequencing Center for Infectious Disease"/>
            <person name="Wu L."/>
            <person name="Ma J."/>
        </authorList>
    </citation>
    <scope>NUCLEOTIDE SEQUENCE [LARGE SCALE GENOMIC DNA]</scope>
    <source>
        <strain evidence="3">KCTC 42424</strain>
    </source>
</reference>
<name>A0ABV7VNR7_9GAMM</name>
<keyword evidence="1 2" id="KW-0489">Methyltransferase</keyword>
<comment type="subcellular location">
    <subcellularLocation>
        <location evidence="1">Cytoplasm</location>
    </subcellularLocation>
</comment>
<keyword evidence="1" id="KW-0698">rRNA processing</keyword>